<name>A0A8H6W437_9AGAR</name>
<keyword evidence="2" id="KW-0472">Membrane</keyword>
<evidence type="ECO:0000313" key="4">
    <source>
        <dbReference type="Proteomes" id="UP000636479"/>
    </source>
</evidence>
<dbReference type="RefSeq" id="XP_037220161.1">
    <property type="nucleotide sequence ID" value="XM_037364517.1"/>
</dbReference>
<keyword evidence="2" id="KW-1133">Transmembrane helix</keyword>
<reference evidence="3" key="1">
    <citation type="submission" date="2020-05" db="EMBL/GenBank/DDBJ databases">
        <title>Mycena genomes resolve the evolution of fungal bioluminescence.</title>
        <authorList>
            <person name="Tsai I.J."/>
        </authorList>
    </citation>
    <scope>NUCLEOTIDE SEQUENCE</scope>
    <source>
        <strain evidence="3">171206Taipei</strain>
    </source>
</reference>
<sequence>MSASWNFTVDDTSPLLTYTPYADGSGSGLANGWIPWYTENGFLSAPGEGGAGDSYHLTSLSGASVNLKFFGTAVYLYGTSNSSYDAVIDDKRSTNAPTGSNLLFSATGLTQGAHSVTLTARPTSSQQFAFDRAVISAQYDNPPAELFYDNSDSSALKYSGNWSTQSAAGIPNATVSHPWQQTTDKVASVSMVVSNAVGVSIYGMANWGGWVYTVNVDGKESSYNGSTFWKVPDALLFYQGGLDPKKNHTVTLSNSGADVKLNVNSFRVYTTNSRVASSSSAGHSSVSSLRPSPSIDSSTNVGSASKHSSVNAGVIVGPIIAVLVLVVLGWLLWRRSKSKHKQEGEGSIDAFEKEPHRPMLPPTSYSDGGSLAYNSPATNNPVQSFTEYATSSNGTTAFSATSNSQTRITSGTEKNALAGASPVAPPVPTTTTRSPVSGLDSRDVDRLVELIAQRIDPAGHREDGLAPPEYRGM</sequence>
<evidence type="ECO:0000313" key="3">
    <source>
        <dbReference type="EMBL" id="KAF7302161.1"/>
    </source>
</evidence>
<proteinExistence type="predicted"/>
<evidence type="ECO:0008006" key="5">
    <source>
        <dbReference type="Google" id="ProtNLM"/>
    </source>
</evidence>
<gene>
    <name evidence="3" type="ORF">MIND_00783000</name>
</gene>
<dbReference type="Gene3D" id="2.60.120.260">
    <property type="entry name" value="Galactose-binding domain-like"/>
    <property type="match status" value="1"/>
</dbReference>
<dbReference type="OrthoDB" id="2576334at2759"/>
<evidence type="ECO:0000256" key="2">
    <source>
        <dbReference type="SAM" id="Phobius"/>
    </source>
</evidence>
<accession>A0A8H6W437</accession>
<feature type="transmembrane region" description="Helical" evidence="2">
    <location>
        <begin position="312"/>
        <end position="333"/>
    </location>
</feature>
<dbReference type="GeneID" id="59347033"/>
<feature type="region of interest" description="Disordered" evidence="1">
    <location>
        <begin position="277"/>
        <end position="303"/>
    </location>
</feature>
<feature type="region of interest" description="Disordered" evidence="1">
    <location>
        <begin position="342"/>
        <end position="364"/>
    </location>
</feature>
<organism evidence="3 4">
    <name type="scientific">Mycena indigotica</name>
    <dbReference type="NCBI Taxonomy" id="2126181"/>
    <lineage>
        <taxon>Eukaryota</taxon>
        <taxon>Fungi</taxon>
        <taxon>Dikarya</taxon>
        <taxon>Basidiomycota</taxon>
        <taxon>Agaricomycotina</taxon>
        <taxon>Agaricomycetes</taxon>
        <taxon>Agaricomycetidae</taxon>
        <taxon>Agaricales</taxon>
        <taxon>Marasmiineae</taxon>
        <taxon>Mycenaceae</taxon>
        <taxon>Mycena</taxon>
    </lineage>
</organism>
<dbReference type="EMBL" id="JACAZF010000006">
    <property type="protein sequence ID" value="KAF7302161.1"/>
    <property type="molecule type" value="Genomic_DNA"/>
</dbReference>
<evidence type="ECO:0000256" key="1">
    <source>
        <dbReference type="SAM" id="MobiDB-lite"/>
    </source>
</evidence>
<keyword evidence="4" id="KW-1185">Reference proteome</keyword>
<feature type="region of interest" description="Disordered" evidence="1">
    <location>
        <begin position="414"/>
        <end position="439"/>
    </location>
</feature>
<protein>
    <recommendedName>
        <fullName evidence="5">Transmembrane protein</fullName>
    </recommendedName>
</protein>
<dbReference type="AlphaFoldDB" id="A0A8H6W437"/>
<keyword evidence="2" id="KW-0812">Transmembrane</keyword>
<feature type="compositionally biased region" description="Low complexity" evidence="1">
    <location>
        <begin position="277"/>
        <end position="298"/>
    </location>
</feature>
<comment type="caution">
    <text evidence="3">The sequence shown here is derived from an EMBL/GenBank/DDBJ whole genome shotgun (WGS) entry which is preliminary data.</text>
</comment>
<dbReference type="Proteomes" id="UP000636479">
    <property type="component" value="Unassembled WGS sequence"/>
</dbReference>